<reference evidence="2 3" key="2">
    <citation type="journal article" date="2011" name="PLoS Genet.">
        <title>Caenorhabditis briggsae recombinant inbred line genotypes reveal inter-strain incompatibility and the evolution of recombination.</title>
        <authorList>
            <person name="Ross J.A."/>
            <person name="Koboldt D.C."/>
            <person name="Staisch J.E."/>
            <person name="Chamberlin H.M."/>
            <person name="Gupta B.P."/>
            <person name="Miller R.D."/>
            <person name="Baird S.E."/>
            <person name="Haag E.S."/>
        </authorList>
    </citation>
    <scope>NUCLEOTIDE SEQUENCE [LARGE SCALE GENOMIC DNA]</scope>
    <source>
        <strain evidence="2 3">AF16</strain>
    </source>
</reference>
<feature type="compositionally biased region" description="Low complexity" evidence="1">
    <location>
        <begin position="17"/>
        <end position="31"/>
    </location>
</feature>
<dbReference type="GeneID" id="68918122"/>
<dbReference type="EMBL" id="HE601247">
    <property type="protein sequence ID" value="CAS01072.1"/>
    <property type="molecule type" value="Genomic_DNA"/>
</dbReference>
<name>B6IE08_CAEBR</name>
<gene>
    <name evidence="2" type="ORF">CBG26646</name>
    <name evidence="2" type="ORF">CBG_26646</name>
</gene>
<keyword evidence="3" id="KW-1185">Reference proteome</keyword>
<feature type="region of interest" description="Disordered" evidence="1">
    <location>
        <begin position="1"/>
        <end position="31"/>
    </location>
</feature>
<dbReference type="Proteomes" id="UP000008549">
    <property type="component" value="Unassembled WGS sequence"/>
</dbReference>
<protein>
    <submittedName>
        <fullName evidence="2">Protein CBG26646</fullName>
    </submittedName>
</protein>
<dbReference type="CTD" id="68918122"/>
<dbReference type="KEGG" id="cbr:CBG_26646"/>
<dbReference type="AlphaFoldDB" id="B6IE08"/>
<reference evidence="2 3" key="1">
    <citation type="journal article" date="2003" name="PLoS Biol.">
        <title>The genome sequence of Caenorhabditis briggsae: a platform for comparative genomics.</title>
        <authorList>
            <person name="Stein L.D."/>
            <person name="Bao Z."/>
            <person name="Blasiar D."/>
            <person name="Blumenthal T."/>
            <person name="Brent M.R."/>
            <person name="Chen N."/>
            <person name="Chinwalla A."/>
            <person name="Clarke L."/>
            <person name="Clee C."/>
            <person name="Coghlan A."/>
            <person name="Coulson A."/>
            <person name="D'Eustachio P."/>
            <person name="Fitch D.H."/>
            <person name="Fulton L.A."/>
            <person name="Fulton R.E."/>
            <person name="Griffiths-Jones S."/>
            <person name="Harris T.W."/>
            <person name="Hillier L.W."/>
            <person name="Kamath R."/>
            <person name="Kuwabara P.E."/>
            <person name="Mardis E.R."/>
            <person name="Marra M.A."/>
            <person name="Miner T.L."/>
            <person name="Minx P."/>
            <person name="Mullikin J.C."/>
            <person name="Plumb R.W."/>
            <person name="Rogers J."/>
            <person name="Schein J.E."/>
            <person name="Sohrmann M."/>
            <person name="Spieth J."/>
            <person name="Stajich J.E."/>
            <person name="Wei C."/>
            <person name="Willey D."/>
            <person name="Wilson R.K."/>
            <person name="Durbin R."/>
            <person name="Waterston R.H."/>
        </authorList>
    </citation>
    <scope>NUCLEOTIDE SEQUENCE [LARGE SCALE GENOMIC DNA]</scope>
    <source>
        <strain evidence="2 3">AF16</strain>
    </source>
</reference>
<sequence length="48" mass="5275">MLPLSISTSPDPASQFPTVPDLPTLTPTPSPTSVKNIYILPELRLQWN</sequence>
<dbReference type="RefSeq" id="XP_045100629.1">
    <property type="nucleotide sequence ID" value="XM_045240983.1"/>
</dbReference>
<evidence type="ECO:0000313" key="3">
    <source>
        <dbReference type="Proteomes" id="UP000008549"/>
    </source>
</evidence>
<evidence type="ECO:0000256" key="1">
    <source>
        <dbReference type="SAM" id="MobiDB-lite"/>
    </source>
</evidence>
<proteinExistence type="predicted"/>
<accession>B6IE08</accession>
<dbReference type="HOGENOM" id="CLU_3160431_0_0_1"/>
<organism evidence="2 3">
    <name type="scientific">Caenorhabditis briggsae</name>
    <dbReference type="NCBI Taxonomy" id="6238"/>
    <lineage>
        <taxon>Eukaryota</taxon>
        <taxon>Metazoa</taxon>
        <taxon>Ecdysozoa</taxon>
        <taxon>Nematoda</taxon>
        <taxon>Chromadorea</taxon>
        <taxon>Rhabditida</taxon>
        <taxon>Rhabditina</taxon>
        <taxon>Rhabditomorpha</taxon>
        <taxon>Rhabditoidea</taxon>
        <taxon>Rhabditidae</taxon>
        <taxon>Peloderinae</taxon>
        <taxon>Caenorhabditis</taxon>
    </lineage>
</organism>
<evidence type="ECO:0000313" key="2">
    <source>
        <dbReference type="EMBL" id="CAS01072.1"/>
    </source>
</evidence>
<feature type="compositionally biased region" description="Polar residues" evidence="1">
    <location>
        <begin position="1"/>
        <end position="16"/>
    </location>
</feature>